<protein>
    <submittedName>
        <fullName evidence="5">ROK family protein</fullName>
    </submittedName>
</protein>
<feature type="domain" description="HTH iclR-type" evidence="4">
    <location>
        <begin position="23"/>
        <end position="64"/>
    </location>
</feature>
<dbReference type="RefSeq" id="WP_162221966.1">
    <property type="nucleotide sequence ID" value="NZ_JANJZM010000010.1"/>
</dbReference>
<comment type="caution">
    <text evidence="5">The sequence shown here is derived from an EMBL/GenBank/DDBJ whole genome shotgun (WGS) entry which is preliminary data.</text>
</comment>
<dbReference type="GO" id="GO:0042732">
    <property type="term" value="P:D-xylose metabolic process"/>
    <property type="evidence" value="ECO:0007669"/>
    <property type="project" value="UniProtKB-KW"/>
</dbReference>
<comment type="similarity">
    <text evidence="2">Belongs to the ROK (NagC/XylR) family.</text>
</comment>
<dbReference type="Pfam" id="PF00480">
    <property type="entry name" value="ROK"/>
    <property type="match status" value="1"/>
</dbReference>
<evidence type="ECO:0000256" key="3">
    <source>
        <dbReference type="ARBA" id="ARBA00022629"/>
    </source>
</evidence>
<dbReference type="InterPro" id="IPR000600">
    <property type="entry name" value="ROK"/>
</dbReference>
<evidence type="ECO:0000256" key="1">
    <source>
        <dbReference type="ARBA" id="ARBA00002486"/>
    </source>
</evidence>
<keyword evidence="3" id="KW-0119">Carbohydrate metabolism</keyword>
<proteinExistence type="inferred from homology"/>
<dbReference type="CDD" id="cd00090">
    <property type="entry name" value="HTH_ARSR"/>
    <property type="match status" value="1"/>
</dbReference>
<evidence type="ECO:0000256" key="2">
    <source>
        <dbReference type="ARBA" id="ARBA00006479"/>
    </source>
</evidence>
<evidence type="ECO:0000259" key="4">
    <source>
        <dbReference type="Pfam" id="PF09339"/>
    </source>
</evidence>
<gene>
    <name evidence="5" type="ORF">FMM72_15820</name>
</gene>
<dbReference type="InterPro" id="IPR036390">
    <property type="entry name" value="WH_DNA-bd_sf"/>
</dbReference>
<dbReference type="AlphaFoldDB" id="A0A845T1N2"/>
<dbReference type="InterPro" id="IPR005471">
    <property type="entry name" value="Tscrpt_reg_IclR_N"/>
</dbReference>
<evidence type="ECO:0000313" key="6">
    <source>
        <dbReference type="Proteomes" id="UP000462501"/>
    </source>
</evidence>
<dbReference type="InterPro" id="IPR011991">
    <property type="entry name" value="ArsR-like_HTH"/>
</dbReference>
<dbReference type="SUPFAM" id="SSF46785">
    <property type="entry name" value="Winged helix' DNA-binding domain"/>
    <property type="match status" value="1"/>
</dbReference>
<dbReference type="PANTHER" id="PTHR18964">
    <property type="entry name" value="ROK (REPRESSOR, ORF, KINASE) FAMILY"/>
    <property type="match status" value="1"/>
</dbReference>
<dbReference type="InterPro" id="IPR043129">
    <property type="entry name" value="ATPase_NBD"/>
</dbReference>
<dbReference type="GO" id="GO:0006355">
    <property type="term" value="P:regulation of DNA-templated transcription"/>
    <property type="evidence" value="ECO:0007669"/>
    <property type="project" value="InterPro"/>
</dbReference>
<dbReference type="SUPFAM" id="SSF53067">
    <property type="entry name" value="Actin-like ATPase domain"/>
    <property type="match status" value="1"/>
</dbReference>
<dbReference type="Gene3D" id="3.30.420.40">
    <property type="match status" value="2"/>
</dbReference>
<dbReference type="Gene3D" id="1.10.10.10">
    <property type="entry name" value="Winged helix-like DNA-binding domain superfamily/Winged helix DNA-binding domain"/>
    <property type="match status" value="1"/>
</dbReference>
<dbReference type="InterPro" id="IPR036388">
    <property type="entry name" value="WH-like_DNA-bd_sf"/>
</dbReference>
<dbReference type="Pfam" id="PF09339">
    <property type="entry name" value="HTH_IclR"/>
    <property type="match status" value="1"/>
</dbReference>
<name>A0A845T1N2_9FIRM</name>
<dbReference type="GO" id="GO:0003677">
    <property type="term" value="F:DNA binding"/>
    <property type="evidence" value="ECO:0007669"/>
    <property type="project" value="InterPro"/>
</dbReference>
<dbReference type="Proteomes" id="UP000462501">
    <property type="component" value="Unassembled WGS sequence"/>
</dbReference>
<evidence type="ECO:0000313" key="5">
    <source>
        <dbReference type="EMBL" id="NDO40663.1"/>
    </source>
</evidence>
<reference evidence="5 6" key="1">
    <citation type="submission" date="2019-06" db="EMBL/GenBank/DDBJ databases">
        <title>Draft genome sequences of 15 bacterial species constituting the stable defined intestinal microbiota of the GM15 gnotobiotic mouse model.</title>
        <authorList>
            <person name="Elie C."/>
            <person name="Mathieu A."/>
            <person name="Saliou A."/>
            <person name="Darnaud M."/>
            <person name="Leulier F."/>
            <person name="Tamellini A."/>
        </authorList>
    </citation>
    <scope>NUCLEOTIDE SEQUENCE [LARGE SCALE GENOMIC DNA]</scope>
    <source>
        <strain evidence="5 6">JM4-15</strain>
    </source>
</reference>
<dbReference type="PANTHER" id="PTHR18964:SF149">
    <property type="entry name" value="BIFUNCTIONAL UDP-N-ACETYLGLUCOSAMINE 2-EPIMERASE_N-ACETYLMANNOSAMINE KINASE"/>
    <property type="match status" value="1"/>
</dbReference>
<keyword evidence="3" id="KW-0859">Xylose metabolism</keyword>
<dbReference type="EMBL" id="VIQT01000022">
    <property type="protein sequence ID" value="NDO40663.1"/>
    <property type="molecule type" value="Genomic_DNA"/>
</dbReference>
<sequence>MKNVICKTAPQDQSTIKYNNMKMILDIIRDSREVSRSEIARMTGMSPTSATRLVGSLEECGLVRDMAAVSNGVGRKAVMLDVEENAFYCIGLDISETNLKLCILNFGGQIVARGAAPAPCDSFQPEEVVEIFYRMYQQLAIQAKIPKEKVAAIGAGAVGTVDSKTGEVIFGDLIRWSNVPIGQMIEERFGLPTYVDNDVKCAIIGDCSTPPIKGADDVVLLSFGCGVGGAVIHRGRLVRGSINSAGEIGHTIVDYTDGRLCSCGRRGCAAAYLTKDQIIQQATKFCPEISSLEEIMAAWERREPWAEALLDRISTYMAITVSNAACFLNPRNMILGGKLMNEYPFLFDLVLEKYNVMMYPPLRGATAFIRSPLGTDATCVGGAMIAVEKHVYKVMRSASE</sequence>
<accession>A0A845T1N2</accession>
<organism evidence="5 6">
    <name type="scientific">Anaerotruncus colihominis</name>
    <dbReference type="NCBI Taxonomy" id="169435"/>
    <lineage>
        <taxon>Bacteria</taxon>
        <taxon>Bacillati</taxon>
        <taxon>Bacillota</taxon>
        <taxon>Clostridia</taxon>
        <taxon>Eubacteriales</taxon>
        <taxon>Oscillospiraceae</taxon>
        <taxon>Anaerotruncus</taxon>
    </lineage>
</organism>
<comment type="function">
    <text evidence="1">Transcriptional repressor of xylose-utilizing enzymes.</text>
</comment>